<protein>
    <submittedName>
        <fullName evidence="1">Uncharacterized protein</fullName>
    </submittedName>
</protein>
<evidence type="ECO:0000313" key="2">
    <source>
        <dbReference type="Proteomes" id="UP000737018"/>
    </source>
</evidence>
<dbReference type="EMBL" id="JRKL02012450">
    <property type="protein sequence ID" value="KAF3945436.1"/>
    <property type="molecule type" value="Genomic_DNA"/>
</dbReference>
<accession>A0A8J4QGC6</accession>
<dbReference type="OrthoDB" id="997988at2759"/>
<name>A0A8J4QGC6_9ROSI</name>
<dbReference type="AlphaFoldDB" id="A0A8J4QGC6"/>
<proteinExistence type="predicted"/>
<comment type="caution">
    <text evidence="1">The sequence shown here is derived from an EMBL/GenBank/DDBJ whole genome shotgun (WGS) entry which is preliminary data.</text>
</comment>
<dbReference type="Proteomes" id="UP000737018">
    <property type="component" value="Unassembled WGS sequence"/>
</dbReference>
<evidence type="ECO:0000313" key="1">
    <source>
        <dbReference type="EMBL" id="KAF3945436.1"/>
    </source>
</evidence>
<keyword evidence="2" id="KW-1185">Reference proteome</keyword>
<sequence>MFLMETRLNKDKGKHLLEKCGFMEGWEVPREDLSRELLLGWLSPYKLSIQYSSKHLIHANLLNNKGSRKFLTTTKVKEYSIQEIINKNQWMRILLRRVQ</sequence>
<organism evidence="1 2">
    <name type="scientific">Castanea mollissima</name>
    <name type="common">Chinese chestnut</name>
    <dbReference type="NCBI Taxonomy" id="60419"/>
    <lineage>
        <taxon>Eukaryota</taxon>
        <taxon>Viridiplantae</taxon>
        <taxon>Streptophyta</taxon>
        <taxon>Embryophyta</taxon>
        <taxon>Tracheophyta</taxon>
        <taxon>Spermatophyta</taxon>
        <taxon>Magnoliopsida</taxon>
        <taxon>eudicotyledons</taxon>
        <taxon>Gunneridae</taxon>
        <taxon>Pentapetalae</taxon>
        <taxon>rosids</taxon>
        <taxon>fabids</taxon>
        <taxon>Fagales</taxon>
        <taxon>Fagaceae</taxon>
        <taxon>Castanea</taxon>
    </lineage>
</organism>
<gene>
    <name evidence="1" type="ORF">CMV_028185</name>
</gene>
<reference evidence="1" key="1">
    <citation type="submission" date="2020-03" db="EMBL/GenBank/DDBJ databases">
        <title>Castanea mollissima Vanexum genome sequencing.</title>
        <authorList>
            <person name="Staton M."/>
        </authorList>
    </citation>
    <scope>NUCLEOTIDE SEQUENCE</scope>
    <source>
        <tissue evidence="1">Leaf</tissue>
    </source>
</reference>